<dbReference type="GO" id="GO:0006310">
    <property type="term" value="P:DNA recombination"/>
    <property type="evidence" value="ECO:0007669"/>
    <property type="project" value="UniProtKB-KW"/>
</dbReference>
<dbReference type="SUPFAM" id="SSF53098">
    <property type="entry name" value="Ribonuclease H-like"/>
    <property type="match status" value="1"/>
</dbReference>
<evidence type="ECO:0000259" key="6">
    <source>
        <dbReference type="PROSITE" id="PS50994"/>
    </source>
</evidence>
<dbReference type="Pfam" id="PF22483">
    <property type="entry name" value="Mu-transpos_C_2"/>
    <property type="match status" value="1"/>
</dbReference>
<keyword evidence="4" id="KW-0233">DNA recombination</keyword>
<dbReference type="PROSITE" id="PS50994">
    <property type="entry name" value="INTEGRASE"/>
    <property type="match status" value="1"/>
</dbReference>
<proteinExistence type="inferred from homology"/>
<evidence type="ECO:0000256" key="2">
    <source>
        <dbReference type="ARBA" id="ARBA00022578"/>
    </source>
</evidence>
<feature type="domain" description="Integrase catalytic" evidence="6">
    <location>
        <begin position="120"/>
        <end position="294"/>
    </location>
</feature>
<accession>A0A231GVI4</accession>
<dbReference type="Gene3D" id="1.10.10.60">
    <property type="entry name" value="Homeodomain-like"/>
    <property type="match status" value="1"/>
</dbReference>
<reference evidence="7 8" key="1">
    <citation type="submission" date="2017-07" db="EMBL/GenBank/DDBJ databases">
        <title>First draft Genome Sequence of Nocardia cerradoensis isolated from human infection.</title>
        <authorList>
            <person name="Carrasco G."/>
        </authorList>
    </citation>
    <scope>NUCLEOTIDE SEQUENCE [LARGE SCALE GENOMIC DNA]</scope>
    <source>
        <strain evidence="7 8">CNM20130759</strain>
    </source>
</reference>
<dbReference type="CDD" id="cd00093">
    <property type="entry name" value="HTH_XRE"/>
    <property type="match status" value="1"/>
</dbReference>
<dbReference type="InterPro" id="IPR054353">
    <property type="entry name" value="IstA-like_C"/>
</dbReference>
<dbReference type="PANTHER" id="PTHR35004">
    <property type="entry name" value="TRANSPOSASE RV3428C-RELATED"/>
    <property type="match status" value="1"/>
</dbReference>
<dbReference type="InterPro" id="IPR001584">
    <property type="entry name" value="Integrase_cat-core"/>
</dbReference>
<evidence type="ECO:0000256" key="3">
    <source>
        <dbReference type="ARBA" id="ARBA00023125"/>
    </source>
</evidence>
<comment type="similarity">
    <text evidence="1">Belongs to the transposase IS21/IS408/IS1162 family.</text>
</comment>
<name>A0A231GVI4_9NOCA</name>
<dbReference type="GO" id="GO:0032196">
    <property type="term" value="P:transposition"/>
    <property type="evidence" value="ECO:0007669"/>
    <property type="project" value="UniProtKB-KW"/>
</dbReference>
<keyword evidence="2" id="KW-0815">Transposition</keyword>
<evidence type="ECO:0000256" key="1">
    <source>
        <dbReference type="ARBA" id="ARBA00009277"/>
    </source>
</evidence>
<evidence type="ECO:0008006" key="9">
    <source>
        <dbReference type="Google" id="ProtNLM"/>
    </source>
</evidence>
<dbReference type="InterPro" id="IPR001387">
    <property type="entry name" value="Cro/C1-type_HTH"/>
</dbReference>
<keyword evidence="3" id="KW-0238">DNA-binding</keyword>
<dbReference type="Proteomes" id="UP000215506">
    <property type="component" value="Unassembled WGS sequence"/>
</dbReference>
<sequence length="450" mass="48680">MLTREEDVEISALRARGWTISQIARHTGRDRKTVRAYLAGERTPGVRKRHLPDPFEPFVEYVTARLAEDPHLWAQTLMDELEPLGFPLSYQSLTRNIRARGLRPVCQACRATTERPNAVIEHPPGSETQWDWVDLPNPPASWGWGANAHLLVGSLAHSGRWRGYLAPSTDQPHLIEGLDRVARALGGVTGSWRFDRMSTVCHPASGQITASFAAVAKYYGVLPAICPPRRGNRKGVVEKANHTAAQRWWRTLADETTVEQAQASLDKFCTLRGDTRLRPTADGCASVATVAASEPLRPLPADPYPAMVAEPRVASRQAMVSWRGNRYSVPPELASATVVVAQPLRGNHIDIATTAGIVIARHERAADGLGATVRDHGHVVALGAAAMAAANTGRPHRRKERIPPGDTARAAAAALRAATDPTVSTAADTAGATVTDLAAYERAATARSRK</sequence>
<protein>
    <recommendedName>
        <fullName evidence="9">Integrase catalytic domain-containing protein</fullName>
    </recommendedName>
</protein>
<evidence type="ECO:0000313" key="7">
    <source>
        <dbReference type="EMBL" id="OXR40647.1"/>
    </source>
</evidence>
<dbReference type="RefSeq" id="WP_064908888.1">
    <property type="nucleotide sequence ID" value="NZ_NGAF01000029.1"/>
</dbReference>
<gene>
    <name evidence="7" type="ORF">B7C42_07332</name>
</gene>
<evidence type="ECO:0000259" key="5">
    <source>
        <dbReference type="PROSITE" id="PS50531"/>
    </source>
</evidence>
<comment type="caution">
    <text evidence="7">The sequence shown here is derived from an EMBL/GenBank/DDBJ whole genome shotgun (WGS) entry which is preliminary data.</text>
</comment>
<organism evidence="7 8">
    <name type="scientific">Nocardia cerradoensis</name>
    <dbReference type="NCBI Taxonomy" id="85688"/>
    <lineage>
        <taxon>Bacteria</taxon>
        <taxon>Bacillati</taxon>
        <taxon>Actinomycetota</taxon>
        <taxon>Actinomycetes</taxon>
        <taxon>Mycobacteriales</taxon>
        <taxon>Nocardiaceae</taxon>
        <taxon>Nocardia</taxon>
    </lineage>
</organism>
<dbReference type="AlphaFoldDB" id="A0A231GVI4"/>
<feature type="domain" description="HTH IS21-type" evidence="5">
    <location>
        <begin position="5"/>
        <end position="66"/>
    </location>
</feature>
<dbReference type="InterPro" id="IPR012337">
    <property type="entry name" value="RNaseH-like_sf"/>
</dbReference>
<dbReference type="InterPro" id="IPR017894">
    <property type="entry name" value="HTH_IS21_transposase_type"/>
</dbReference>
<dbReference type="GO" id="GO:0003677">
    <property type="term" value="F:DNA binding"/>
    <property type="evidence" value="ECO:0007669"/>
    <property type="project" value="UniProtKB-KW"/>
</dbReference>
<dbReference type="GO" id="GO:0015074">
    <property type="term" value="P:DNA integration"/>
    <property type="evidence" value="ECO:0007669"/>
    <property type="project" value="InterPro"/>
</dbReference>
<evidence type="ECO:0000313" key="8">
    <source>
        <dbReference type="Proteomes" id="UP000215506"/>
    </source>
</evidence>
<keyword evidence="8" id="KW-1185">Reference proteome</keyword>
<dbReference type="EMBL" id="NGAF01000029">
    <property type="protein sequence ID" value="OXR40647.1"/>
    <property type="molecule type" value="Genomic_DNA"/>
</dbReference>
<evidence type="ECO:0000256" key="4">
    <source>
        <dbReference type="ARBA" id="ARBA00023172"/>
    </source>
</evidence>
<dbReference type="PROSITE" id="PS50531">
    <property type="entry name" value="HTH_IS21"/>
    <property type="match status" value="1"/>
</dbReference>
<dbReference type="PANTHER" id="PTHR35004:SF7">
    <property type="entry name" value="INTEGRASE PROTEIN"/>
    <property type="match status" value="1"/>
</dbReference>